<organism evidence="2 3">
    <name type="scientific">Senna tora</name>
    <dbReference type="NCBI Taxonomy" id="362788"/>
    <lineage>
        <taxon>Eukaryota</taxon>
        <taxon>Viridiplantae</taxon>
        <taxon>Streptophyta</taxon>
        <taxon>Embryophyta</taxon>
        <taxon>Tracheophyta</taxon>
        <taxon>Spermatophyta</taxon>
        <taxon>Magnoliopsida</taxon>
        <taxon>eudicotyledons</taxon>
        <taxon>Gunneridae</taxon>
        <taxon>Pentapetalae</taxon>
        <taxon>rosids</taxon>
        <taxon>fabids</taxon>
        <taxon>Fabales</taxon>
        <taxon>Fabaceae</taxon>
        <taxon>Caesalpinioideae</taxon>
        <taxon>Cassia clade</taxon>
        <taxon>Senna</taxon>
    </lineage>
</organism>
<name>A0A834SYY0_9FABA</name>
<dbReference type="AlphaFoldDB" id="A0A834SYY0"/>
<evidence type="ECO:0000313" key="2">
    <source>
        <dbReference type="EMBL" id="KAF7812740.1"/>
    </source>
</evidence>
<comment type="caution">
    <text evidence="2">The sequence shown here is derived from an EMBL/GenBank/DDBJ whole genome shotgun (WGS) entry which is preliminary data.</text>
</comment>
<gene>
    <name evidence="2" type="ORF">G2W53_033716</name>
</gene>
<dbReference type="EMBL" id="JAAIUW010000010">
    <property type="protein sequence ID" value="KAF7812740.1"/>
    <property type="molecule type" value="Genomic_DNA"/>
</dbReference>
<evidence type="ECO:0000256" key="1">
    <source>
        <dbReference type="SAM" id="MobiDB-lite"/>
    </source>
</evidence>
<reference evidence="2" key="1">
    <citation type="submission" date="2020-09" db="EMBL/GenBank/DDBJ databases">
        <title>Genome-Enabled Discovery of Anthraquinone Biosynthesis in Senna tora.</title>
        <authorList>
            <person name="Kang S.-H."/>
            <person name="Pandey R.P."/>
            <person name="Lee C.-M."/>
            <person name="Sim J.-S."/>
            <person name="Jeong J.-T."/>
            <person name="Choi B.-S."/>
            <person name="Jung M."/>
            <person name="Ginzburg D."/>
            <person name="Zhao K."/>
            <person name="Won S.Y."/>
            <person name="Oh T.-J."/>
            <person name="Yu Y."/>
            <person name="Kim N.-H."/>
            <person name="Lee O.R."/>
            <person name="Lee T.-H."/>
            <person name="Bashyal P."/>
            <person name="Kim T.-S."/>
            <person name="Lee W.-H."/>
            <person name="Kawkins C."/>
            <person name="Kim C.-K."/>
            <person name="Kim J.S."/>
            <person name="Ahn B.O."/>
            <person name="Rhee S.Y."/>
            <person name="Sohng J.K."/>
        </authorList>
    </citation>
    <scope>NUCLEOTIDE SEQUENCE</scope>
    <source>
        <tissue evidence="2">Leaf</tissue>
    </source>
</reference>
<proteinExistence type="predicted"/>
<evidence type="ECO:0000313" key="3">
    <source>
        <dbReference type="Proteomes" id="UP000634136"/>
    </source>
</evidence>
<sequence>MGYLPQHLGAPKTMIGQAHL</sequence>
<feature type="region of interest" description="Disordered" evidence="1">
    <location>
        <begin position="1"/>
        <end position="20"/>
    </location>
</feature>
<accession>A0A834SYY0</accession>
<protein>
    <submittedName>
        <fullName evidence="2">Uncharacterized protein</fullName>
    </submittedName>
</protein>
<keyword evidence="3" id="KW-1185">Reference proteome</keyword>
<dbReference type="Proteomes" id="UP000634136">
    <property type="component" value="Unassembled WGS sequence"/>
</dbReference>